<dbReference type="CDD" id="cd02222">
    <property type="entry name" value="cupin_TM1459-like"/>
    <property type="match status" value="1"/>
</dbReference>
<evidence type="ECO:0000313" key="4">
    <source>
        <dbReference type="EMBL" id="BAJ49444.1"/>
    </source>
</evidence>
<evidence type="ECO:0000256" key="1">
    <source>
        <dbReference type="ARBA" id="ARBA00022723"/>
    </source>
</evidence>
<evidence type="ECO:0000313" key="3">
    <source>
        <dbReference type="EMBL" id="BAJ47735.1"/>
    </source>
</evidence>
<dbReference type="Proteomes" id="UP000008120">
    <property type="component" value="Chromosome"/>
</dbReference>
<evidence type="ECO:0000313" key="5">
    <source>
        <dbReference type="EMBL" id="BAJ50602.1"/>
    </source>
</evidence>
<gene>
    <name evidence="5" type="ORF">CSUB_C0744</name>
    <name evidence="3" type="ORF">HGMM_F13A09C20</name>
    <name evidence="4" type="ORF">HGMM_F15D08C35</name>
</gene>
<dbReference type="EMBL" id="BA000048">
    <property type="protein sequence ID" value="BAJ50602.1"/>
    <property type="molecule type" value="Genomic_DNA"/>
</dbReference>
<dbReference type="EMBL" id="AP011893">
    <property type="protein sequence ID" value="BAJ49444.1"/>
    <property type="molecule type" value="Genomic_DNA"/>
</dbReference>
<dbReference type="STRING" id="311458.CSUB_C0744"/>
<dbReference type="Pfam" id="PF07883">
    <property type="entry name" value="Cupin_2"/>
    <property type="match status" value="1"/>
</dbReference>
<reference evidence="3 6" key="1">
    <citation type="journal article" date="2005" name="Environ. Microbiol.">
        <title>Genetic and functional properties of uncultivated thermophilic crenarchaeotes from a subsurface gold mine as revealed by analysis of genome fragments.</title>
        <authorList>
            <person name="Nunoura T."/>
            <person name="Hirayama H."/>
            <person name="Takami H."/>
            <person name="Oida H."/>
            <person name="Nishi S."/>
            <person name="Shimamura S."/>
            <person name="Suzuki Y."/>
            <person name="Inagaki F."/>
            <person name="Takai K."/>
            <person name="Nealson K.H."/>
            <person name="Horikoshi K."/>
        </authorList>
    </citation>
    <scope>NUCLEOTIDE SEQUENCE [LARGE SCALE GENOMIC DNA]</scope>
</reference>
<dbReference type="SUPFAM" id="SSF51182">
    <property type="entry name" value="RmlC-like cupins"/>
    <property type="match status" value="1"/>
</dbReference>
<sequence>MMAVVKNVVNVEARAVDKSRDAFIQVLVDSRDGSANIFLRRFVIKPGGEIPAHSHPDIEHVQYVLRGEYEVVLDGVVHKVKSGDVLFIPAKTVHSYRNTGKEDAEFLCVIRGGPYETKWVDEGASRC</sequence>
<proteinExistence type="predicted"/>
<evidence type="ECO:0000313" key="6">
    <source>
        <dbReference type="Proteomes" id="UP000008120"/>
    </source>
</evidence>
<dbReference type="GO" id="GO:0046872">
    <property type="term" value="F:metal ion binding"/>
    <property type="evidence" value="ECO:0007669"/>
    <property type="project" value="UniProtKB-KW"/>
</dbReference>
<dbReference type="PANTHER" id="PTHR35848:SF6">
    <property type="entry name" value="CUPIN TYPE-2 DOMAIN-CONTAINING PROTEIN"/>
    <property type="match status" value="1"/>
</dbReference>
<keyword evidence="1" id="KW-0479">Metal-binding</keyword>
<feature type="domain" description="Cupin type-2" evidence="2">
    <location>
        <begin position="41"/>
        <end position="109"/>
    </location>
</feature>
<dbReference type="EMBL" id="AP011845">
    <property type="protein sequence ID" value="BAJ47735.1"/>
    <property type="molecule type" value="Genomic_DNA"/>
</dbReference>
<accession>E6N618</accession>
<dbReference type="KEGG" id="csu:CSUB_C0744"/>
<dbReference type="Gene3D" id="2.60.120.10">
    <property type="entry name" value="Jelly Rolls"/>
    <property type="match status" value="1"/>
</dbReference>
<evidence type="ECO:0000259" key="2">
    <source>
        <dbReference type="Pfam" id="PF07883"/>
    </source>
</evidence>
<dbReference type="PANTHER" id="PTHR35848">
    <property type="entry name" value="OXALATE-BINDING PROTEIN"/>
    <property type="match status" value="1"/>
</dbReference>
<dbReference type="AlphaFoldDB" id="E6N618"/>
<dbReference type="InterPro" id="IPR011051">
    <property type="entry name" value="RmlC_Cupin_sf"/>
</dbReference>
<dbReference type="BioCyc" id="CCAL311458:G131R-757-MONOMER"/>
<dbReference type="InterPro" id="IPR013096">
    <property type="entry name" value="Cupin_2"/>
</dbReference>
<dbReference type="InterPro" id="IPR051610">
    <property type="entry name" value="GPI/OXD"/>
</dbReference>
<protein>
    <recommendedName>
        <fullName evidence="2">Cupin type-2 domain-containing protein</fullName>
    </recommendedName>
</protein>
<name>E6N618_CALS0</name>
<organism evidence="3 6">
    <name type="scientific">Caldiarchaeum subterraneum</name>
    <dbReference type="NCBI Taxonomy" id="311458"/>
    <lineage>
        <taxon>Archaea</taxon>
        <taxon>Nitrososphaerota</taxon>
        <taxon>Candidatus Caldarchaeales</taxon>
        <taxon>Candidatus Caldarchaeaceae</taxon>
        <taxon>Candidatus Caldarchaeum</taxon>
    </lineage>
</organism>
<dbReference type="InterPro" id="IPR014710">
    <property type="entry name" value="RmlC-like_jellyroll"/>
</dbReference>
<reference evidence="3 6" key="2">
    <citation type="journal article" date="2011" name="Nucleic Acids Res.">
        <title>Insights into the evolution of Archaea and eukaryotic protein modifier systems revealed by the genome of a novel archaeal group.</title>
        <authorList>
            <person name="Nunoura T."/>
            <person name="Takaki Y."/>
            <person name="Kakuta J."/>
            <person name="Nishi S."/>
            <person name="Sugahara J."/>
            <person name="Kazama H."/>
            <person name="Chee G."/>
            <person name="Hattori M."/>
            <person name="Kanai A."/>
            <person name="Atomi H."/>
            <person name="Takai K."/>
            <person name="Takami H."/>
        </authorList>
    </citation>
    <scope>NUCLEOTIDE SEQUENCE [LARGE SCALE GENOMIC DNA]</scope>
</reference>